<proteinExistence type="predicted"/>
<reference evidence="1" key="2">
    <citation type="journal article" date="2015" name="Data Brief">
        <title>Shoot transcriptome of the giant reed, Arundo donax.</title>
        <authorList>
            <person name="Barrero R.A."/>
            <person name="Guerrero F.D."/>
            <person name="Moolhuijzen P."/>
            <person name="Goolsby J.A."/>
            <person name="Tidwell J."/>
            <person name="Bellgard S.E."/>
            <person name="Bellgard M.I."/>
        </authorList>
    </citation>
    <scope>NUCLEOTIDE SEQUENCE</scope>
    <source>
        <tissue evidence="1">Shoot tissue taken approximately 20 cm above the soil surface</tissue>
    </source>
</reference>
<reference evidence="1" key="1">
    <citation type="submission" date="2014-09" db="EMBL/GenBank/DDBJ databases">
        <authorList>
            <person name="Magalhaes I.L.F."/>
            <person name="Oliveira U."/>
            <person name="Santos F.R."/>
            <person name="Vidigal T.H.D.A."/>
            <person name="Brescovit A.D."/>
            <person name="Santos A.J."/>
        </authorList>
    </citation>
    <scope>NUCLEOTIDE SEQUENCE</scope>
    <source>
        <tissue evidence="1">Shoot tissue taken approximately 20 cm above the soil surface</tissue>
    </source>
</reference>
<name>A0A0A8ZK29_ARUDO</name>
<dbReference type="EMBL" id="GBRH01258126">
    <property type="protein sequence ID" value="JAD39769.1"/>
    <property type="molecule type" value="Transcribed_RNA"/>
</dbReference>
<accession>A0A0A8ZK29</accession>
<dbReference type="AlphaFoldDB" id="A0A0A8ZK29"/>
<organism evidence="1">
    <name type="scientific">Arundo donax</name>
    <name type="common">Giant reed</name>
    <name type="synonym">Donax arundinaceus</name>
    <dbReference type="NCBI Taxonomy" id="35708"/>
    <lineage>
        <taxon>Eukaryota</taxon>
        <taxon>Viridiplantae</taxon>
        <taxon>Streptophyta</taxon>
        <taxon>Embryophyta</taxon>
        <taxon>Tracheophyta</taxon>
        <taxon>Spermatophyta</taxon>
        <taxon>Magnoliopsida</taxon>
        <taxon>Liliopsida</taxon>
        <taxon>Poales</taxon>
        <taxon>Poaceae</taxon>
        <taxon>PACMAD clade</taxon>
        <taxon>Arundinoideae</taxon>
        <taxon>Arundineae</taxon>
        <taxon>Arundo</taxon>
    </lineage>
</organism>
<sequence>MSPLVFCSTVNYKHND</sequence>
<evidence type="ECO:0000313" key="1">
    <source>
        <dbReference type="EMBL" id="JAD39769.1"/>
    </source>
</evidence>
<protein>
    <submittedName>
        <fullName evidence="1">Uncharacterized protein</fullName>
    </submittedName>
</protein>